<dbReference type="Proteomes" id="UP001321473">
    <property type="component" value="Unassembled WGS sequence"/>
</dbReference>
<dbReference type="AlphaFoldDB" id="A0AAQ4ETT8"/>
<evidence type="ECO:0008006" key="3">
    <source>
        <dbReference type="Google" id="ProtNLM"/>
    </source>
</evidence>
<dbReference type="EMBL" id="JARKHS020011154">
    <property type="protein sequence ID" value="KAK8778045.1"/>
    <property type="molecule type" value="Genomic_DNA"/>
</dbReference>
<gene>
    <name evidence="1" type="ORF">V5799_020617</name>
</gene>
<proteinExistence type="predicted"/>
<reference evidence="1 2" key="1">
    <citation type="journal article" date="2023" name="Arcadia Sci">
        <title>De novo assembly of a long-read Amblyomma americanum tick genome.</title>
        <authorList>
            <person name="Chou S."/>
            <person name="Poskanzer K.E."/>
            <person name="Rollins M."/>
            <person name="Thuy-Boun P.S."/>
        </authorList>
    </citation>
    <scope>NUCLEOTIDE SEQUENCE [LARGE SCALE GENOMIC DNA]</scope>
    <source>
        <strain evidence="1">F_SG_1</strain>
        <tissue evidence="1">Salivary glands</tissue>
    </source>
</reference>
<sequence length="127" mass="14367">MEKMLLCQETEREYDIHLLSTVHVLAHVWSNVSAEVIANSFRHSRFVRPDDCDVDVPPENAERMGDEATDDRSLEFLLPADVWLADYIAIDDSAAVAGQLTDDDTISEVLDMEENECSDDDNRDQPP</sequence>
<protein>
    <recommendedName>
        <fullName evidence="3">DDE-1 domain-containing protein</fullName>
    </recommendedName>
</protein>
<keyword evidence="2" id="KW-1185">Reference proteome</keyword>
<comment type="caution">
    <text evidence="1">The sequence shown here is derived from an EMBL/GenBank/DDBJ whole genome shotgun (WGS) entry which is preliminary data.</text>
</comment>
<evidence type="ECO:0000313" key="2">
    <source>
        <dbReference type="Proteomes" id="UP001321473"/>
    </source>
</evidence>
<accession>A0AAQ4ETT8</accession>
<name>A0AAQ4ETT8_AMBAM</name>
<evidence type="ECO:0000313" key="1">
    <source>
        <dbReference type="EMBL" id="KAK8778045.1"/>
    </source>
</evidence>
<organism evidence="1 2">
    <name type="scientific">Amblyomma americanum</name>
    <name type="common">Lone star tick</name>
    <dbReference type="NCBI Taxonomy" id="6943"/>
    <lineage>
        <taxon>Eukaryota</taxon>
        <taxon>Metazoa</taxon>
        <taxon>Ecdysozoa</taxon>
        <taxon>Arthropoda</taxon>
        <taxon>Chelicerata</taxon>
        <taxon>Arachnida</taxon>
        <taxon>Acari</taxon>
        <taxon>Parasitiformes</taxon>
        <taxon>Ixodida</taxon>
        <taxon>Ixodoidea</taxon>
        <taxon>Ixodidae</taxon>
        <taxon>Amblyomminae</taxon>
        <taxon>Amblyomma</taxon>
    </lineage>
</organism>